<dbReference type="Proteomes" id="UP001058974">
    <property type="component" value="Chromosome 1"/>
</dbReference>
<keyword evidence="3" id="KW-1185">Reference proteome</keyword>
<dbReference type="PANTHER" id="PTHR47592">
    <property type="entry name" value="PBF68 PROTEIN"/>
    <property type="match status" value="1"/>
</dbReference>
<comment type="caution">
    <text evidence="2">The sequence shown here is derived from an EMBL/GenBank/DDBJ whole genome shotgun (WGS) entry which is preliminary data.</text>
</comment>
<protein>
    <submittedName>
        <fullName evidence="2">Uncharacterized protein</fullName>
    </submittedName>
</protein>
<reference evidence="2 3" key="1">
    <citation type="journal article" date="2022" name="Nat. Genet.">
        <title>Improved pea reference genome and pan-genome highlight genomic features and evolutionary characteristics.</title>
        <authorList>
            <person name="Yang T."/>
            <person name="Liu R."/>
            <person name="Luo Y."/>
            <person name="Hu S."/>
            <person name="Wang D."/>
            <person name="Wang C."/>
            <person name="Pandey M.K."/>
            <person name="Ge S."/>
            <person name="Xu Q."/>
            <person name="Li N."/>
            <person name="Li G."/>
            <person name="Huang Y."/>
            <person name="Saxena R.K."/>
            <person name="Ji Y."/>
            <person name="Li M."/>
            <person name="Yan X."/>
            <person name="He Y."/>
            <person name="Liu Y."/>
            <person name="Wang X."/>
            <person name="Xiang C."/>
            <person name="Varshney R.K."/>
            <person name="Ding H."/>
            <person name="Gao S."/>
            <person name="Zong X."/>
        </authorList>
    </citation>
    <scope>NUCLEOTIDE SEQUENCE [LARGE SCALE GENOMIC DNA]</scope>
    <source>
        <strain evidence="2 3">cv. Zhongwan 6</strain>
    </source>
</reference>
<evidence type="ECO:0000313" key="3">
    <source>
        <dbReference type="Proteomes" id="UP001058974"/>
    </source>
</evidence>
<dbReference type="PANTHER" id="PTHR47592:SF27">
    <property type="entry name" value="OS08G0421700 PROTEIN"/>
    <property type="match status" value="1"/>
</dbReference>
<sequence length="168" mass="19428">MIGDKGIKMQINEYHKLEEPKAENIILADKFVVVILIEKLSESWKNYKNHLKHNQKQLPLTDLITHIIIEDTNRKESKTAKAKSLVSQSNLVQNNTHNKSHKKRHHKRNENPSKAYLAEGDDIIIVVIAQTNIVNDMNKWIVHSKATRHICANKDAFTSYTTVRDDKE</sequence>
<feature type="region of interest" description="Disordered" evidence="1">
    <location>
        <begin position="78"/>
        <end position="113"/>
    </location>
</feature>
<feature type="compositionally biased region" description="Basic residues" evidence="1">
    <location>
        <begin position="98"/>
        <end position="108"/>
    </location>
</feature>
<organism evidence="2 3">
    <name type="scientific">Pisum sativum</name>
    <name type="common">Garden pea</name>
    <name type="synonym">Lathyrus oleraceus</name>
    <dbReference type="NCBI Taxonomy" id="3888"/>
    <lineage>
        <taxon>Eukaryota</taxon>
        <taxon>Viridiplantae</taxon>
        <taxon>Streptophyta</taxon>
        <taxon>Embryophyta</taxon>
        <taxon>Tracheophyta</taxon>
        <taxon>Spermatophyta</taxon>
        <taxon>Magnoliopsida</taxon>
        <taxon>eudicotyledons</taxon>
        <taxon>Gunneridae</taxon>
        <taxon>Pentapetalae</taxon>
        <taxon>rosids</taxon>
        <taxon>fabids</taxon>
        <taxon>Fabales</taxon>
        <taxon>Fabaceae</taxon>
        <taxon>Papilionoideae</taxon>
        <taxon>50 kb inversion clade</taxon>
        <taxon>NPAAA clade</taxon>
        <taxon>Hologalegina</taxon>
        <taxon>IRL clade</taxon>
        <taxon>Fabeae</taxon>
        <taxon>Lathyrus</taxon>
    </lineage>
</organism>
<dbReference type="EMBL" id="JAMSHJ010000001">
    <property type="protein sequence ID" value="KAI5445912.1"/>
    <property type="molecule type" value="Genomic_DNA"/>
</dbReference>
<evidence type="ECO:0000256" key="1">
    <source>
        <dbReference type="SAM" id="MobiDB-lite"/>
    </source>
</evidence>
<dbReference type="Gramene" id="Psat01G0394900-T1">
    <property type="protein sequence ID" value="KAI5445912.1"/>
    <property type="gene ID" value="KIW84_013949"/>
</dbReference>
<name>A0A9D5BLH7_PEA</name>
<gene>
    <name evidence="2" type="ORF">KIW84_013949</name>
</gene>
<proteinExistence type="predicted"/>
<accession>A0A9D5BLH7</accession>
<dbReference type="AlphaFoldDB" id="A0A9D5BLH7"/>
<evidence type="ECO:0000313" key="2">
    <source>
        <dbReference type="EMBL" id="KAI5445912.1"/>
    </source>
</evidence>